<keyword evidence="3" id="KW-1185">Reference proteome</keyword>
<keyword evidence="1" id="KW-0812">Transmembrane</keyword>
<evidence type="ECO:0000313" key="2">
    <source>
        <dbReference type="EMBL" id="QJR34310.1"/>
    </source>
</evidence>
<keyword evidence="1" id="KW-1133">Transmembrane helix</keyword>
<reference evidence="2 3" key="1">
    <citation type="submission" date="2020-05" db="EMBL/GenBank/DDBJ databases">
        <title>Complete genome sequence of Gemmatimonas greenlandica TET16.</title>
        <authorList>
            <person name="Zeng Y."/>
        </authorList>
    </citation>
    <scope>NUCLEOTIDE SEQUENCE [LARGE SCALE GENOMIC DNA]</scope>
    <source>
        <strain evidence="2 3">TET16</strain>
    </source>
</reference>
<dbReference type="RefSeq" id="WP_171223736.1">
    <property type="nucleotide sequence ID" value="NZ_CP053085.1"/>
</dbReference>
<evidence type="ECO:0000256" key="1">
    <source>
        <dbReference type="SAM" id="Phobius"/>
    </source>
</evidence>
<dbReference type="KEGG" id="ggr:HKW67_01620"/>
<dbReference type="Proteomes" id="UP000500938">
    <property type="component" value="Chromosome"/>
</dbReference>
<dbReference type="AlphaFoldDB" id="A0A6M4II63"/>
<gene>
    <name evidence="2" type="ORF">HKW67_01620</name>
</gene>
<sequence length="180" mass="19324">MTWSARPPAPVATAYPGARAPGVASPVAAGVRGAGALPERETARTRALTKGAAKSEKDSQIVTSLVVAFVLVVLAVGSLRVRGNMRVTQSKDAVSGTLKAVHERQSTFRLLNQRFATWRELEARGMRLPTEQAVVKSNATASHWFVSVRDSATGVICDKTGELFDESPDERRPVCREPGK</sequence>
<dbReference type="EMBL" id="CP053085">
    <property type="protein sequence ID" value="QJR34310.1"/>
    <property type="molecule type" value="Genomic_DNA"/>
</dbReference>
<evidence type="ECO:0000313" key="3">
    <source>
        <dbReference type="Proteomes" id="UP000500938"/>
    </source>
</evidence>
<feature type="transmembrane region" description="Helical" evidence="1">
    <location>
        <begin position="61"/>
        <end position="81"/>
    </location>
</feature>
<organism evidence="2 3">
    <name type="scientific">Gemmatimonas groenlandica</name>
    <dbReference type="NCBI Taxonomy" id="2732249"/>
    <lineage>
        <taxon>Bacteria</taxon>
        <taxon>Pseudomonadati</taxon>
        <taxon>Gemmatimonadota</taxon>
        <taxon>Gemmatimonadia</taxon>
        <taxon>Gemmatimonadales</taxon>
        <taxon>Gemmatimonadaceae</taxon>
        <taxon>Gemmatimonas</taxon>
    </lineage>
</organism>
<protein>
    <submittedName>
        <fullName evidence="2">Uncharacterized protein</fullName>
    </submittedName>
</protein>
<accession>A0A6M4II63</accession>
<name>A0A6M4II63_9BACT</name>
<proteinExistence type="predicted"/>
<keyword evidence="1" id="KW-0472">Membrane</keyword>